<dbReference type="Pfam" id="PF00026">
    <property type="entry name" value="Asp"/>
    <property type="match status" value="2"/>
</dbReference>
<feature type="chain" id="PRO_5041338494" evidence="6">
    <location>
        <begin position="21"/>
        <end position="345"/>
    </location>
</feature>
<evidence type="ECO:0000256" key="6">
    <source>
        <dbReference type="SAM" id="SignalP"/>
    </source>
</evidence>
<protein>
    <submittedName>
        <fullName evidence="8">Aspartic peptidase domain-containing protein</fullName>
    </submittedName>
</protein>
<dbReference type="InterPro" id="IPR034163">
    <property type="entry name" value="Aspergillopepsin-like_cat_dom"/>
</dbReference>
<feature type="domain" description="Peptidase A1" evidence="7">
    <location>
        <begin position="1"/>
        <end position="339"/>
    </location>
</feature>
<dbReference type="CDD" id="cd06097">
    <property type="entry name" value="Aspergillopepsin_like"/>
    <property type="match status" value="1"/>
</dbReference>
<evidence type="ECO:0000256" key="3">
    <source>
        <dbReference type="ARBA" id="ARBA00022750"/>
    </source>
</evidence>
<evidence type="ECO:0000256" key="5">
    <source>
        <dbReference type="RuleBase" id="RU000454"/>
    </source>
</evidence>
<evidence type="ECO:0000313" key="9">
    <source>
        <dbReference type="Proteomes" id="UP001175000"/>
    </source>
</evidence>
<evidence type="ECO:0000313" key="8">
    <source>
        <dbReference type="EMBL" id="KAK0622301.1"/>
    </source>
</evidence>
<evidence type="ECO:0000256" key="4">
    <source>
        <dbReference type="ARBA" id="ARBA00022801"/>
    </source>
</evidence>
<dbReference type="PANTHER" id="PTHR47966">
    <property type="entry name" value="BETA-SITE APP-CLEAVING ENZYME, ISOFORM A-RELATED"/>
    <property type="match status" value="1"/>
</dbReference>
<dbReference type="SUPFAM" id="SSF50630">
    <property type="entry name" value="Acid proteases"/>
    <property type="match status" value="1"/>
</dbReference>
<dbReference type="InterPro" id="IPR033121">
    <property type="entry name" value="PEPTIDASE_A1"/>
</dbReference>
<keyword evidence="4 5" id="KW-0378">Hydrolase</keyword>
<dbReference type="Gene3D" id="2.40.70.10">
    <property type="entry name" value="Acid Proteases"/>
    <property type="match status" value="3"/>
</dbReference>
<dbReference type="AlphaFoldDB" id="A0AA39WVH4"/>
<dbReference type="InterPro" id="IPR001461">
    <property type="entry name" value="Aspartic_peptidase_A1"/>
</dbReference>
<dbReference type="InterPro" id="IPR001969">
    <property type="entry name" value="Aspartic_peptidase_AS"/>
</dbReference>
<dbReference type="PROSITE" id="PS51767">
    <property type="entry name" value="PEPTIDASE_A1"/>
    <property type="match status" value="1"/>
</dbReference>
<evidence type="ECO:0000256" key="1">
    <source>
        <dbReference type="ARBA" id="ARBA00007447"/>
    </source>
</evidence>
<dbReference type="InterPro" id="IPR021109">
    <property type="entry name" value="Peptidase_aspartic_dom_sf"/>
</dbReference>
<dbReference type="PANTHER" id="PTHR47966:SF2">
    <property type="entry name" value="ASPERGILLOPEPSIN-1-RELATED"/>
    <property type="match status" value="1"/>
</dbReference>
<keyword evidence="3 5" id="KW-0064">Aspartyl protease</keyword>
<sequence length="345" mass="37866">MHTSSFLFLSFLLGIDYVSGRPRNAHTRAVPQSPSTSRNLDNPVTGVVEAIPERNDFEYLSPVQIGTPPQTLNLAINTGSADLQNHTWPIHYGDGSTASGTVFRDTVSLGAVTSRYQTVQSASRISRAFTWDAACPGILGLGFCHGSSVRPGKALTFMDSVRHEFAQEVFTVELKKGRPGRYGFGYVDRGARLGRMGYADVTPRDAIWRFMMDGVQAGNETQGKSEGFAAIADTGTSLLLVPRNVVKTYYGLVEGSGYDVDWSGWVFLCDARLPDWIFWLRDGYRGTVPGSYMVYSRMNGTRCFGGMQRPESIPFAILGDVLLKAQFVVFDFGKRVGFASKVLTS</sequence>
<feature type="signal peptide" evidence="6">
    <location>
        <begin position="1"/>
        <end position="20"/>
    </location>
</feature>
<name>A0AA39WVH4_9PEZI</name>
<dbReference type="GO" id="GO:0006508">
    <property type="term" value="P:proteolysis"/>
    <property type="evidence" value="ECO:0007669"/>
    <property type="project" value="UniProtKB-KW"/>
</dbReference>
<evidence type="ECO:0000256" key="2">
    <source>
        <dbReference type="ARBA" id="ARBA00022670"/>
    </source>
</evidence>
<proteinExistence type="inferred from homology"/>
<keyword evidence="6" id="KW-0732">Signal</keyword>
<dbReference type="EMBL" id="JAULSU010000003">
    <property type="protein sequence ID" value="KAK0622301.1"/>
    <property type="molecule type" value="Genomic_DNA"/>
</dbReference>
<accession>A0AA39WVH4</accession>
<dbReference type="PRINTS" id="PR00792">
    <property type="entry name" value="PEPSIN"/>
</dbReference>
<reference evidence="8" key="1">
    <citation type="submission" date="2023-06" db="EMBL/GenBank/DDBJ databases">
        <title>Genome-scale phylogeny and comparative genomics of the fungal order Sordariales.</title>
        <authorList>
            <consortium name="Lawrence Berkeley National Laboratory"/>
            <person name="Hensen N."/>
            <person name="Bonometti L."/>
            <person name="Westerberg I."/>
            <person name="Brannstrom I.O."/>
            <person name="Guillou S."/>
            <person name="Cros-Aarteil S."/>
            <person name="Calhoun S."/>
            <person name="Haridas S."/>
            <person name="Kuo A."/>
            <person name="Mondo S."/>
            <person name="Pangilinan J."/>
            <person name="Riley R."/>
            <person name="Labutti K."/>
            <person name="Andreopoulos B."/>
            <person name="Lipzen A."/>
            <person name="Chen C."/>
            <person name="Yanf M."/>
            <person name="Daum C."/>
            <person name="Ng V."/>
            <person name="Clum A."/>
            <person name="Steindorff A."/>
            <person name="Ohm R."/>
            <person name="Martin F."/>
            <person name="Silar P."/>
            <person name="Natvig D."/>
            <person name="Lalanne C."/>
            <person name="Gautier V."/>
            <person name="Ament-Velasquez S.L."/>
            <person name="Kruys A."/>
            <person name="Hutchinson M.I."/>
            <person name="Powell A.J."/>
            <person name="Barry K."/>
            <person name="Miller A.N."/>
            <person name="Grigoriev I.V."/>
            <person name="Debuchy R."/>
            <person name="Gladieux P."/>
            <person name="Thoren M.H."/>
            <person name="Johannesson H."/>
        </authorList>
    </citation>
    <scope>NUCLEOTIDE SEQUENCE</scope>
    <source>
        <strain evidence="8">CBS 606.72</strain>
    </source>
</reference>
<evidence type="ECO:0000259" key="7">
    <source>
        <dbReference type="PROSITE" id="PS51767"/>
    </source>
</evidence>
<keyword evidence="2 5" id="KW-0645">Protease</keyword>
<gene>
    <name evidence="8" type="ORF">B0T14DRAFT_535613</name>
</gene>
<keyword evidence="9" id="KW-1185">Reference proteome</keyword>
<dbReference type="Proteomes" id="UP001175000">
    <property type="component" value="Unassembled WGS sequence"/>
</dbReference>
<dbReference type="PROSITE" id="PS00141">
    <property type="entry name" value="ASP_PROTEASE"/>
    <property type="match status" value="1"/>
</dbReference>
<comment type="similarity">
    <text evidence="1 5">Belongs to the peptidase A1 family.</text>
</comment>
<comment type="caution">
    <text evidence="8">The sequence shown here is derived from an EMBL/GenBank/DDBJ whole genome shotgun (WGS) entry which is preliminary data.</text>
</comment>
<dbReference type="GO" id="GO:0004190">
    <property type="term" value="F:aspartic-type endopeptidase activity"/>
    <property type="evidence" value="ECO:0007669"/>
    <property type="project" value="UniProtKB-KW"/>
</dbReference>
<organism evidence="8 9">
    <name type="scientific">Immersiella caudata</name>
    <dbReference type="NCBI Taxonomy" id="314043"/>
    <lineage>
        <taxon>Eukaryota</taxon>
        <taxon>Fungi</taxon>
        <taxon>Dikarya</taxon>
        <taxon>Ascomycota</taxon>
        <taxon>Pezizomycotina</taxon>
        <taxon>Sordariomycetes</taxon>
        <taxon>Sordariomycetidae</taxon>
        <taxon>Sordariales</taxon>
        <taxon>Lasiosphaeriaceae</taxon>
        <taxon>Immersiella</taxon>
    </lineage>
</organism>